<dbReference type="InterPro" id="IPR001431">
    <property type="entry name" value="Pept_M16_Zn_BS"/>
</dbReference>
<feature type="domain" description="Peptidase M16 C-terminal" evidence="5">
    <location>
        <begin position="176"/>
        <end position="353"/>
    </location>
</feature>
<dbReference type="Gene3D" id="3.30.830.10">
    <property type="entry name" value="Metalloenzyme, LuxS/M16 peptidase-like"/>
    <property type="match status" value="2"/>
</dbReference>
<evidence type="ECO:0000313" key="7">
    <source>
        <dbReference type="Proteomes" id="UP000824108"/>
    </source>
</evidence>
<reference evidence="6" key="2">
    <citation type="submission" date="2021-04" db="EMBL/GenBank/DDBJ databases">
        <authorList>
            <person name="Gilroy R."/>
        </authorList>
    </citation>
    <scope>NUCLEOTIDE SEQUENCE</scope>
    <source>
        <strain evidence="6">CHK118-2852</strain>
    </source>
</reference>
<dbReference type="PANTHER" id="PTHR11851">
    <property type="entry name" value="METALLOPROTEASE"/>
    <property type="match status" value="1"/>
</dbReference>
<dbReference type="GO" id="GO:0046872">
    <property type="term" value="F:metal ion binding"/>
    <property type="evidence" value="ECO:0007669"/>
    <property type="project" value="InterPro"/>
</dbReference>
<feature type="domain" description="Peptidase M16 N-terminal" evidence="4">
    <location>
        <begin position="29"/>
        <end position="166"/>
    </location>
</feature>
<evidence type="ECO:0000259" key="5">
    <source>
        <dbReference type="Pfam" id="PF05193"/>
    </source>
</evidence>
<accession>A0A9D2GVU8</accession>
<protein>
    <submittedName>
        <fullName evidence="6">Insulinase family protein</fullName>
    </submittedName>
</protein>
<evidence type="ECO:0000256" key="3">
    <source>
        <dbReference type="RuleBase" id="RU004447"/>
    </source>
</evidence>
<gene>
    <name evidence="6" type="ORF">H9807_02310</name>
</gene>
<comment type="similarity">
    <text evidence="2 3">Belongs to the peptidase M16 family.</text>
</comment>
<dbReference type="PANTHER" id="PTHR11851:SF49">
    <property type="entry name" value="MITOCHONDRIAL-PROCESSING PEPTIDASE SUBUNIT ALPHA"/>
    <property type="match status" value="1"/>
</dbReference>
<dbReference type="InterPro" id="IPR011765">
    <property type="entry name" value="Pept_M16_N"/>
</dbReference>
<dbReference type="InterPro" id="IPR007863">
    <property type="entry name" value="Peptidase_M16_C"/>
</dbReference>
<evidence type="ECO:0000313" key="6">
    <source>
        <dbReference type="EMBL" id="HIZ90948.1"/>
    </source>
</evidence>
<dbReference type="GO" id="GO:0004222">
    <property type="term" value="F:metalloendopeptidase activity"/>
    <property type="evidence" value="ECO:0007669"/>
    <property type="project" value="InterPro"/>
</dbReference>
<dbReference type="GO" id="GO:0006508">
    <property type="term" value="P:proteolysis"/>
    <property type="evidence" value="ECO:0007669"/>
    <property type="project" value="InterPro"/>
</dbReference>
<dbReference type="InterPro" id="IPR011249">
    <property type="entry name" value="Metalloenz_LuxS/M16"/>
</dbReference>
<dbReference type="EMBL" id="DXAV01000020">
    <property type="protein sequence ID" value="HIZ90948.1"/>
    <property type="molecule type" value="Genomic_DNA"/>
</dbReference>
<comment type="cofactor">
    <cofactor evidence="1">
        <name>Zn(2+)</name>
        <dbReference type="ChEBI" id="CHEBI:29105"/>
    </cofactor>
</comment>
<name>A0A9D2GVU8_9BACE</name>
<dbReference type="AlphaFoldDB" id="A0A9D2GVU8"/>
<dbReference type="PROSITE" id="PS00143">
    <property type="entry name" value="INSULINASE"/>
    <property type="match status" value="1"/>
</dbReference>
<comment type="caution">
    <text evidence="6">The sequence shown here is derived from an EMBL/GenBank/DDBJ whole genome shotgun (WGS) entry which is preliminary data.</text>
</comment>
<dbReference type="Proteomes" id="UP000824108">
    <property type="component" value="Unassembled WGS sequence"/>
</dbReference>
<dbReference type="Pfam" id="PF05193">
    <property type="entry name" value="Peptidase_M16_C"/>
    <property type="match status" value="1"/>
</dbReference>
<proteinExistence type="inferred from homology"/>
<sequence length="418" mass="47765">MKKFDIEKPEYHVHTLSNGLRIIHEPLRSRVAYCGFAVDAGTRDEREQEQGMAHFVEHLIFKGTQKRRAWHILNRMENVGGDLNAYTNKEETVVYSAFLVEHFARAFELLADIVFHSTFPQREIEKETEVIIDEIQSYEDNPAELIFDDFEDLIFRGHPLGRNILGRPDLLRTFRTEDAADFTRRYYRPENMVFFVLGDVDFRRVVRLAEKLVGDLPGGGADCNGAARRTPPPLYVPDRLVLDKGTNQAHVMIGGRGYNAYDHRRTALYLLNNLLGGPGMNSRLNVALRERRGLVYNVESNLTAYTDTGTFCIYFGCDPADVELCTRLVYRELKRLRDHRLTATQLAAAQKQLIGQIGVASDNNENNALGMAKTFLHYNRYESQEAVCRRISELTADELLAVAGEMLSEDYLSMLVYL</sequence>
<evidence type="ECO:0000256" key="2">
    <source>
        <dbReference type="ARBA" id="ARBA00007261"/>
    </source>
</evidence>
<organism evidence="6 7">
    <name type="scientific">Candidatus Bacteroides merdavium</name>
    <dbReference type="NCBI Taxonomy" id="2838472"/>
    <lineage>
        <taxon>Bacteria</taxon>
        <taxon>Pseudomonadati</taxon>
        <taxon>Bacteroidota</taxon>
        <taxon>Bacteroidia</taxon>
        <taxon>Bacteroidales</taxon>
        <taxon>Bacteroidaceae</taxon>
        <taxon>Bacteroides</taxon>
    </lineage>
</organism>
<evidence type="ECO:0000259" key="4">
    <source>
        <dbReference type="Pfam" id="PF00675"/>
    </source>
</evidence>
<dbReference type="SUPFAM" id="SSF63411">
    <property type="entry name" value="LuxS/MPP-like metallohydrolase"/>
    <property type="match status" value="2"/>
</dbReference>
<evidence type="ECO:0000256" key="1">
    <source>
        <dbReference type="ARBA" id="ARBA00001947"/>
    </source>
</evidence>
<reference evidence="6" key="1">
    <citation type="journal article" date="2021" name="PeerJ">
        <title>Extensive microbial diversity within the chicken gut microbiome revealed by metagenomics and culture.</title>
        <authorList>
            <person name="Gilroy R."/>
            <person name="Ravi A."/>
            <person name="Getino M."/>
            <person name="Pursley I."/>
            <person name="Horton D.L."/>
            <person name="Alikhan N.F."/>
            <person name="Baker D."/>
            <person name="Gharbi K."/>
            <person name="Hall N."/>
            <person name="Watson M."/>
            <person name="Adriaenssens E.M."/>
            <person name="Foster-Nyarko E."/>
            <person name="Jarju S."/>
            <person name="Secka A."/>
            <person name="Antonio M."/>
            <person name="Oren A."/>
            <person name="Chaudhuri R.R."/>
            <person name="La Ragione R."/>
            <person name="Hildebrand F."/>
            <person name="Pallen M.J."/>
        </authorList>
    </citation>
    <scope>NUCLEOTIDE SEQUENCE</scope>
    <source>
        <strain evidence="6">CHK118-2852</strain>
    </source>
</reference>
<dbReference type="InterPro" id="IPR050361">
    <property type="entry name" value="MPP/UQCRC_Complex"/>
</dbReference>
<dbReference type="Pfam" id="PF00675">
    <property type="entry name" value="Peptidase_M16"/>
    <property type="match status" value="1"/>
</dbReference>